<dbReference type="KEGG" id="lto:RGQ30_21190"/>
<organism evidence="2 3">
    <name type="scientific">Limnobacter thiooxidans</name>
    <dbReference type="NCBI Taxonomy" id="131080"/>
    <lineage>
        <taxon>Bacteria</taxon>
        <taxon>Pseudomonadati</taxon>
        <taxon>Pseudomonadota</taxon>
        <taxon>Betaproteobacteria</taxon>
        <taxon>Burkholderiales</taxon>
        <taxon>Burkholderiaceae</taxon>
        <taxon>Limnobacter</taxon>
    </lineage>
</organism>
<accession>A0AA86J1I5</accession>
<feature type="transmembrane region" description="Helical" evidence="1">
    <location>
        <begin position="46"/>
        <end position="65"/>
    </location>
</feature>
<keyword evidence="3" id="KW-1185">Reference proteome</keyword>
<feature type="transmembrane region" description="Helical" evidence="1">
    <location>
        <begin position="184"/>
        <end position="202"/>
    </location>
</feature>
<protein>
    <submittedName>
        <fullName evidence="2">Uncharacterized protein</fullName>
    </submittedName>
</protein>
<keyword evidence="1" id="KW-0812">Transmembrane</keyword>
<feature type="transmembrane region" description="Helical" evidence="1">
    <location>
        <begin position="282"/>
        <end position="303"/>
    </location>
</feature>
<keyword evidence="1" id="KW-1133">Transmembrane helix</keyword>
<feature type="transmembrane region" description="Helical" evidence="1">
    <location>
        <begin position="106"/>
        <end position="128"/>
    </location>
</feature>
<dbReference type="EMBL" id="AP028947">
    <property type="protein sequence ID" value="BET26618.1"/>
    <property type="molecule type" value="Genomic_DNA"/>
</dbReference>
<feature type="transmembrane region" description="Helical" evidence="1">
    <location>
        <begin position="148"/>
        <end position="164"/>
    </location>
</feature>
<feature type="transmembrane region" description="Helical" evidence="1">
    <location>
        <begin position="77"/>
        <end position="100"/>
    </location>
</feature>
<feature type="transmembrane region" description="Helical" evidence="1">
    <location>
        <begin position="250"/>
        <end position="270"/>
    </location>
</feature>
<dbReference type="Proteomes" id="UP001329151">
    <property type="component" value="Chromosome"/>
</dbReference>
<dbReference type="RefSeq" id="WP_130555924.1">
    <property type="nucleotide sequence ID" value="NZ_AP028947.1"/>
</dbReference>
<sequence>MRTLPVANLGNLPNRDLALVLLNLLICIAVMVWTGLQDIAGGPQNYFNAMVYFGITAYSMLEARWSRQSGDSRNADLWFNCAWVCSAAGVVHHTFWLLLWPTLPESFQVFGGVITPALCATAVILLVIRCKLIAPATQEGDQGEPFDLGMIGFSLLASMLFVWTETTQSDVAWSWISAERPQNLMLPPLGWAWLAFSGLLVFRLWGMYKLAVKNLPWHVFDKALLTLAGLAMTATGIQLFWLSATLGMEVVLYGSTMILWGGLQAVLAWFSTRISTSTETRNTIAIVAIGLHIGTCLIPGNMYKLVQMDVTTAQALAYVLNNALFTMGLYFGMNGFGVKVYFLKKLKRFRMRYLGFKN</sequence>
<gene>
    <name evidence="2" type="ORF">RGQ30_21190</name>
</gene>
<feature type="transmembrane region" description="Helical" evidence="1">
    <location>
        <begin position="17"/>
        <end position="34"/>
    </location>
</feature>
<name>A0AA86J1I5_9BURK</name>
<feature type="transmembrane region" description="Helical" evidence="1">
    <location>
        <begin position="223"/>
        <end position="244"/>
    </location>
</feature>
<proteinExistence type="predicted"/>
<feature type="transmembrane region" description="Helical" evidence="1">
    <location>
        <begin position="323"/>
        <end position="342"/>
    </location>
</feature>
<dbReference type="AlphaFoldDB" id="A0AA86J1I5"/>
<evidence type="ECO:0000313" key="3">
    <source>
        <dbReference type="Proteomes" id="UP001329151"/>
    </source>
</evidence>
<evidence type="ECO:0000313" key="2">
    <source>
        <dbReference type="EMBL" id="BET26618.1"/>
    </source>
</evidence>
<evidence type="ECO:0000256" key="1">
    <source>
        <dbReference type="SAM" id="Phobius"/>
    </source>
</evidence>
<reference evidence="2 3" key="1">
    <citation type="submission" date="2023-10" db="EMBL/GenBank/DDBJ databases">
        <title>Complete Genome Sequence of Limnobacter thiooxidans CS-K2T, Isolated from freshwater lake sediments in Bavaria, Germany.</title>
        <authorList>
            <person name="Naruki M."/>
            <person name="Watanabe A."/>
            <person name="Warashina T."/>
            <person name="Morita T."/>
            <person name="Arakawa K."/>
        </authorList>
    </citation>
    <scope>NUCLEOTIDE SEQUENCE [LARGE SCALE GENOMIC DNA]</scope>
    <source>
        <strain evidence="2 3">CS-K2</strain>
    </source>
</reference>
<keyword evidence="1" id="KW-0472">Membrane</keyword>